<sequence length="249" mass="26834">MTDTPTPKQALILWCLLGRHGGALQSEVAPKIDRADREALIAGRYVEAARQGRSLRLTVTDRGWAWAADHMRDPLPPGARVLQDWLALIHRHLDATGATLADLVGLAPEPEAAPPPAAKAKRPVRKDADKKTAAKPKTAPKPRRAPETKSAKSLTPKTLTPKTLRARIEDAYLAITGGERATAVRLSALRARLSDLDRATVDAGLAAILKGDARARLSQFTDPKSLDAAERAAAYSPAGEPFHLLWIQS</sequence>
<name>A0A840ZI24_9HYPH</name>
<proteinExistence type="predicted"/>
<protein>
    <submittedName>
        <fullName evidence="2">Uncharacterized protein</fullName>
    </submittedName>
</protein>
<organism evidence="2 3">
    <name type="scientific">Methylorubrum rhodinum</name>
    <dbReference type="NCBI Taxonomy" id="29428"/>
    <lineage>
        <taxon>Bacteria</taxon>
        <taxon>Pseudomonadati</taxon>
        <taxon>Pseudomonadota</taxon>
        <taxon>Alphaproteobacteria</taxon>
        <taxon>Hyphomicrobiales</taxon>
        <taxon>Methylobacteriaceae</taxon>
        <taxon>Methylorubrum</taxon>
    </lineage>
</organism>
<comment type="caution">
    <text evidence="2">The sequence shown here is derived from an EMBL/GenBank/DDBJ whole genome shotgun (WGS) entry which is preliminary data.</text>
</comment>
<evidence type="ECO:0000256" key="1">
    <source>
        <dbReference type="SAM" id="MobiDB-lite"/>
    </source>
</evidence>
<reference evidence="2 3" key="1">
    <citation type="submission" date="2020-08" db="EMBL/GenBank/DDBJ databases">
        <title>Genomic Encyclopedia of Type Strains, Phase IV (KMG-IV): sequencing the most valuable type-strain genomes for metagenomic binning, comparative biology and taxonomic classification.</title>
        <authorList>
            <person name="Goeker M."/>
        </authorList>
    </citation>
    <scope>NUCLEOTIDE SEQUENCE [LARGE SCALE GENOMIC DNA]</scope>
    <source>
        <strain evidence="2 3">DSM 2163</strain>
    </source>
</reference>
<dbReference type="EMBL" id="JACHOP010000004">
    <property type="protein sequence ID" value="MBB5756627.1"/>
    <property type="molecule type" value="Genomic_DNA"/>
</dbReference>
<keyword evidence="3" id="KW-1185">Reference proteome</keyword>
<feature type="region of interest" description="Disordered" evidence="1">
    <location>
        <begin position="107"/>
        <end position="160"/>
    </location>
</feature>
<dbReference type="AlphaFoldDB" id="A0A840ZI24"/>
<evidence type="ECO:0000313" key="3">
    <source>
        <dbReference type="Proteomes" id="UP000583454"/>
    </source>
</evidence>
<dbReference type="Proteomes" id="UP000583454">
    <property type="component" value="Unassembled WGS sequence"/>
</dbReference>
<accession>A0A840ZI24</accession>
<gene>
    <name evidence="2" type="ORF">HNR00_001327</name>
</gene>
<evidence type="ECO:0000313" key="2">
    <source>
        <dbReference type="EMBL" id="MBB5756627.1"/>
    </source>
</evidence>
<dbReference type="RefSeq" id="WP_183566755.1">
    <property type="nucleotide sequence ID" value="NZ_JACHOP010000004.1"/>
</dbReference>